<name>A0A2Z3GIP4_9BACT</name>
<dbReference type="Proteomes" id="UP000245999">
    <property type="component" value="Chromosome"/>
</dbReference>
<dbReference type="EMBL" id="CP029145">
    <property type="protein sequence ID" value="AWM32081.1"/>
    <property type="molecule type" value="Genomic_DNA"/>
</dbReference>
<dbReference type="AlphaFoldDB" id="A0A2Z3GIP4"/>
<accession>A0A2Z3GIP4</accession>
<sequence>MKYVFFLALALALVLGVVATGRHRARARRPTPGAPVVVRKSAWGPGRPKTVRTVRAAAIERP</sequence>
<evidence type="ECO:0000313" key="2">
    <source>
        <dbReference type="Proteomes" id="UP000245999"/>
    </source>
</evidence>
<evidence type="ECO:0000313" key="1">
    <source>
        <dbReference type="EMBL" id="AWM32081.1"/>
    </source>
</evidence>
<keyword evidence="2" id="KW-1185">Reference proteome</keyword>
<protein>
    <submittedName>
        <fullName evidence="1">Uncharacterized protein</fullName>
    </submittedName>
</protein>
<organism evidence="1 2">
    <name type="scientific">Hymenobacter nivis</name>
    <dbReference type="NCBI Taxonomy" id="1850093"/>
    <lineage>
        <taxon>Bacteria</taxon>
        <taxon>Pseudomonadati</taxon>
        <taxon>Bacteroidota</taxon>
        <taxon>Cytophagia</taxon>
        <taxon>Cytophagales</taxon>
        <taxon>Hymenobacteraceae</taxon>
        <taxon>Hymenobacter</taxon>
    </lineage>
</organism>
<reference evidence="2" key="1">
    <citation type="submission" date="2018-04" db="EMBL/GenBank/DDBJ databases">
        <title>Complete genome of Antarctic heterotrophic bacterium Hymenobacter nivis.</title>
        <authorList>
            <person name="Terashima M."/>
        </authorList>
    </citation>
    <scope>NUCLEOTIDE SEQUENCE [LARGE SCALE GENOMIC DNA]</scope>
    <source>
        <strain evidence="2">NBRC 111535</strain>
    </source>
</reference>
<dbReference type="KEGG" id="hnv:DDQ68_04295"/>
<gene>
    <name evidence="1" type="ORF">DDQ68_04295</name>
</gene>
<proteinExistence type="predicted"/>
<dbReference type="RefSeq" id="WP_109655153.1">
    <property type="nucleotide sequence ID" value="NZ_CP029145.1"/>
</dbReference>